<dbReference type="InterPro" id="IPR037185">
    <property type="entry name" value="EmrE-like"/>
</dbReference>
<evidence type="ECO:0000313" key="10">
    <source>
        <dbReference type="Proteomes" id="UP000307164"/>
    </source>
</evidence>
<dbReference type="Proteomes" id="UP000307217">
    <property type="component" value="Unassembled WGS sequence"/>
</dbReference>
<dbReference type="PANTHER" id="PTHR32322">
    <property type="entry name" value="INNER MEMBRANE TRANSPORTER"/>
    <property type="match status" value="1"/>
</dbReference>
<feature type="transmembrane region" description="Helical" evidence="6">
    <location>
        <begin position="192"/>
        <end position="211"/>
    </location>
</feature>
<feature type="transmembrane region" description="Helical" evidence="6">
    <location>
        <begin position="109"/>
        <end position="128"/>
    </location>
</feature>
<evidence type="ECO:0000256" key="3">
    <source>
        <dbReference type="ARBA" id="ARBA00022692"/>
    </source>
</evidence>
<dbReference type="AlphaFoldDB" id="A0A5S3VB71"/>
<keyword evidence="5 6" id="KW-0472">Membrane</keyword>
<comment type="caution">
    <text evidence="8">The sequence shown here is derived from an EMBL/GenBank/DDBJ whole genome shotgun (WGS) entry which is preliminary data.</text>
</comment>
<dbReference type="Proteomes" id="UP000307164">
    <property type="component" value="Unassembled WGS sequence"/>
</dbReference>
<evidence type="ECO:0000313" key="9">
    <source>
        <dbReference type="EMBL" id="TMO70789.1"/>
    </source>
</evidence>
<feature type="transmembrane region" description="Helical" evidence="6">
    <location>
        <begin position="166"/>
        <end position="185"/>
    </location>
</feature>
<evidence type="ECO:0000256" key="2">
    <source>
        <dbReference type="ARBA" id="ARBA00007362"/>
    </source>
</evidence>
<evidence type="ECO:0000313" key="11">
    <source>
        <dbReference type="Proteomes" id="UP000307217"/>
    </source>
</evidence>
<evidence type="ECO:0000256" key="1">
    <source>
        <dbReference type="ARBA" id="ARBA00004141"/>
    </source>
</evidence>
<comment type="similarity">
    <text evidence="2">Belongs to the EamA transporter family.</text>
</comment>
<dbReference type="OrthoDB" id="6311298at2"/>
<reference evidence="8 11" key="1">
    <citation type="submission" date="2018-01" db="EMBL/GenBank/DDBJ databases">
        <authorList>
            <person name="Paulsen S."/>
            <person name="Gram L.K."/>
        </authorList>
    </citation>
    <scope>NUCLEOTIDE SEQUENCE [LARGE SCALE GENOMIC DNA]</scope>
    <source>
        <strain evidence="8 11">S3790</strain>
        <strain evidence="9">S3895</strain>
    </source>
</reference>
<dbReference type="EMBL" id="PNBW01000123">
    <property type="protein sequence ID" value="TMO70789.1"/>
    <property type="molecule type" value="Genomic_DNA"/>
</dbReference>
<feature type="transmembrane region" description="Helical" evidence="6">
    <location>
        <begin position="47"/>
        <end position="67"/>
    </location>
</feature>
<sequence>MDVANRENDTTEATLVLVLILAMLIWGASWVSGKIIADMAPAKVTTFYRLAIATISMLPILFVMHLFKWVQLRFTRQAVMWSVPAGLLLAAYNQLFFLGLNDGLPGKGGMLVTTLNPLFTCLLTVIVFKQKLSKLQIAGLTLGLSGGLMMIEIWDFNLEQLMVSGNLYFILAALTWAILTLVSQVGGRYADFLLFSTLMYGSASIISYGLAFEYAPLKSVTTYPIEYWQHMLFLSTVVVSIATSVFFLATQKLGSSRSSSFVLVVPVSAMGLSAWYFGESLSLIVGSGGVLALSAVYLLNYKNQQIK</sequence>
<protein>
    <submittedName>
        <fullName evidence="8">EamA/RhaT family transporter</fullName>
    </submittedName>
</protein>
<name>A0A5S3VB71_9GAMM</name>
<evidence type="ECO:0000313" key="8">
    <source>
        <dbReference type="EMBL" id="TMO69227.1"/>
    </source>
</evidence>
<feature type="transmembrane region" description="Helical" evidence="6">
    <location>
        <begin position="79"/>
        <end position="97"/>
    </location>
</feature>
<dbReference type="InterPro" id="IPR050638">
    <property type="entry name" value="AA-Vitamin_Transporters"/>
</dbReference>
<feature type="transmembrane region" description="Helical" evidence="6">
    <location>
        <begin position="12"/>
        <end position="32"/>
    </location>
</feature>
<comment type="subcellular location">
    <subcellularLocation>
        <location evidence="1">Membrane</location>
        <topology evidence="1">Multi-pass membrane protein</topology>
    </subcellularLocation>
</comment>
<feature type="domain" description="EamA" evidence="7">
    <location>
        <begin position="164"/>
        <end position="300"/>
    </location>
</feature>
<evidence type="ECO:0000259" key="7">
    <source>
        <dbReference type="Pfam" id="PF00892"/>
    </source>
</evidence>
<keyword evidence="10" id="KW-1185">Reference proteome</keyword>
<evidence type="ECO:0000256" key="6">
    <source>
        <dbReference type="SAM" id="Phobius"/>
    </source>
</evidence>
<dbReference type="GO" id="GO:0016020">
    <property type="term" value="C:membrane"/>
    <property type="evidence" value="ECO:0007669"/>
    <property type="project" value="UniProtKB-SubCell"/>
</dbReference>
<dbReference type="PANTHER" id="PTHR32322:SF2">
    <property type="entry name" value="EAMA DOMAIN-CONTAINING PROTEIN"/>
    <property type="match status" value="1"/>
</dbReference>
<keyword evidence="4 6" id="KW-1133">Transmembrane helix</keyword>
<dbReference type="SUPFAM" id="SSF103481">
    <property type="entry name" value="Multidrug resistance efflux transporter EmrE"/>
    <property type="match status" value="2"/>
</dbReference>
<feature type="transmembrane region" description="Helical" evidence="6">
    <location>
        <begin position="231"/>
        <end position="249"/>
    </location>
</feature>
<feature type="transmembrane region" description="Helical" evidence="6">
    <location>
        <begin position="261"/>
        <end position="277"/>
    </location>
</feature>
<dbReference type="RefSeq" id="WP_138590822.1">
    <property type="nucleotide sequence ID" value="NZ_PNBW01000123.1"/>
</dbReference>
<evidence type="ECO:0000256" key="4">
    <source>
        <dbReference type="ARBA" id="ARBA00022989"/>
    </source>
</evidence>
<organism evidence="8 11">
    <name type="scientific">Pseudoalteromonas aurantia</name>
    <dbReference type="NCBI Taxonomy" id="43654"/>
    <lineage>
        <taxon>Bacteria</taxon>
        <taxon>Pseudomonadati</taxon>
        <taxon>Pseudomonadota</taxon>
        <taxon>Gammaproteobacteria</taxon>
        <taxon>Alteromonadales</taxon>
        <taxon>Pseudoalteromonadaceae</taxon>
        <taxon>Pseudoalteromonas</taxon>
    </lineage>
</organism>
<reference evidence="8" key="3">
    <citation type="submission" date="2019-09" db="EMBL/GenBank/DDBJ databases">
        <title>Co-occurence of chitin degradation, pigmentation and bioactivity in marine Pseudoalteromonas.</title>
        <authorList>
            <person name="Sonnenschein E.C."/>
            <person name="Bech P.K."/>
        </authorList>
    </citation>
    <scope>NUCLEOTIDE SEQUENCE</scope>
    <source>
        <strain evidence="8">S3790</strain>
        <strain evidence="9">S3895</strain>
    </source>
</reference>
<reference evidence="10 11" key="2">
    <citation type="submission" date="2019-06" db="EMBL/GenBank/DDBJ databases">
        <title>Co-occurence of chitin degradation, pigmentation and bioactivity in marine Pseudoalteromonas.</title>
        <authorList>
            <person name="Sonnenschein E.C."/>
            <person name="Bech P.K."/>
        </authorList>
    </citation>
    <scope>NUCLEOTIDE SEQUENCE [LARGE SCALE GENOMIC DNA]</scope>
    <source>
        <strain evidence="11">S3790</strain>
        <strain evidence="10">S3895</strain>
    </source>
</reference>
<feature type="domain" description="EamA" evidence="7">
    <location>
        <begin position="16"/>
        <end position="150"/>
    </location>
</feature>
<gene>
    <name evidence="8" type="ORF">CWC19_05770</name>
    <name evidence="9" type="ORF">CWC20_19210</name>
</gene>
<feature type="transmembrane region" description="Helical" evidence="6">
    <location>
        <begin position="135"/>
        <end position="154"/>
    </location>
</feature>
<dbReference type="Pfam" id="PF00892">
    <property type="entry name" value="EamA"/>
    <property type="match status" value="2"/>
</dbReference>
<feature type="transmembrane region" description="Helical" evidence="6">
    <location>
        <begin position="283"/>
        <end position="301"/>
    </location>
</feature>
<dbReference type="InterPro" id="IPR000620">
    <property type="entry name" value="EamA_dom"/>
</dbReference>
<keyword evidence="3 6" id="KW-0812">Transmembrane</keyword>
<dbReference type="EMBL" id="PNBX01000022">
    <property type="protein sequence ID" value="TMO69227.1"/>
    <property type="molecule type" value="Genomic_DNA"/>
</dbReference>
<proteinExistence type="inferred from homology"/>
<evidence type="ECO:0000256" key="5">
    <source>
        <dbReference type="ARBA" id="ARBA00023136"/>
    </source>
</evidence>
<accession>A0A5S3VB71</accession>